<evidence type="ECO:0000313" key="2">
    <source>
        <dbReference type="Proteomes" id="UP001283361"/>
    </source>
</evidence>
<dbReference type="Proteomes" id="UP001283361">
    <property type="component" value="Unassembled WGS sequence"/>
</dbReference>
<comment type="caution">
    <text evidence="1">The sequence shown here is derived from an EMBL/GenBank/DDBJ whole genome shotgun (WGS) entry which is preliminary data.</text>
</comment>
<dbReference type="AlphaFoldDB" id="A0AAE0Z8B0"/>
<gene>
    <name evidence="1" type="ORF">RRG08_008511</name>
</gene>
<name>A0AAE0Z8B0_9GAST</name>
<accession>A0AAE0Z8B0</accession>
<organism evidence="1 2">
    <name type="scientific">Elysia crispata</name>
    <name type="common">lettuce slug</name>
    <dbReference type="NCBI Taxonomy" id="231223"/>
    <lineage>
        <taxon>Eukaryota</taxon>
        <taxon>Metazoa</taxon>
        <taxon>Spiralia</taxon>
        <taxon>Lophotrochozoa</taxon>
        <taxon>Mollusca</taxon>
        <taxon>Gastropoda</taxon>
        <taxon>Heterobranchia</taxon>
        <taxon>Euthyneura</taxon>
        <taxon>Panpulmonata</taxon>
        <taxon>Sacoglossa</taxon>
        <taxon>Placobranchoidea</taxon>
        <taxon>Plakobranchidae</taxon>
        <taxon>Elysia</taxon>
    </lineage>
</organism>
<sequence length="88" mass="9746">MPSKIYFRTECPRQGHTVLMPDAVCPVSRDQAMQIDHRSKSFGHVTCGGHAAIGGSPADIDQIIASAREKREITLKSKSPYFRFNALD</sequence>
<proteinExistence type="predicted"/>
<dbReference type="EMBL" id="JAWDGP010004422">
    <property type="protein sequence ID" value="KAK3764634.1"/>
    <property type="molecule type" value="Genomic_DNA"/>
</dbReference>
<protein>
    <submittedName>
        <fullName evidence="1">Uncharacterized protein</fullName>
    </submittedName>
</protein>
<reference evidence="1" key="1">
    <citation type="journal article" date="2023" name="G3 (Bethesda)">
        <title>A reference genome for the long-term kleptoplast-retaining sea slug Elysia crispata morphotype clarki.</title>
        <authorList>
            <person name="Eastman K.E."/>
            <person name="Pendleton A.L."/>
            <person name="Shaikh M.A."/>
            <person name="Suttiyut T."/>
            <person name="Ogas R."/>
            <person name="Tomko P."/>
            <person name="Gavelis G."/>
            <person name="Widhalm J.R."/>
            <person name="Wisecaver J.H."/>
        </authorList>
    </citation>
    <scope>NUCLEOTIDE SEQUENCE</scope>
    <source>
        <strain evidence="1">ECLA1</strain>
    </source>
</reference>
<evidence type="ECO:0000313" key="1">
    <source>
        <dbReference type="EMBL" id="KAK3764634.1"/>
    </source>
</evidence>
<keyword evidence="2" id="KW-1185">Reference proteome</keyword>